<evidence type="ECO:0000313" key="7">
    <source>
        <dbReference type="EMBL" id="KAB0579333.1"/>
    </source>
</evidence>
<organism evidence="7 8">
    <name type="scientific">Ideonella dechloratans</name>
    <dbReference type="NCBI Taxonomy" id="36863"/>
    <lineage>
        <taxon>Bacteria</taxon>
        <taxon>Pseudomonadati</taxon>
        <taxon>Pseudomonadota</taxon>
        <taxon>Betaproteobacteria</taxon>
        <taxon>Burkholderiales</taxon>
        <taxon>Sphaerotilaceae</taxon>
        <taxon>Ideonella</taxon>
    </lineage>
</organism>
<sequence>MLSNALSSALAPALPPSSLGAAALNGLALSLGLIVAIGAQNAFVLRQGLQRAHVGPVVLACVAADALLMAAGVAGLAGLIGDHPGLARALAAAGMVFLVAYGLRALWAARRPGGLQAGRGASLSRRQALLQLAGFTLLNPHVYLDTVLLVGSVGAQQPDWAARGAFVAGAAGASALWFTTLGYGARWLAPVFARPRAWQALDALIGAVMLALAWQLWPLALPPQA</sequence>
<feature type="transmembrane region" description="Helical" evidence="6">
    <location>
        <begin position="57"/>
        <end position="80"/>
    </location>
</feature>
<dbReference type="Pfam" id="PF01810">
    <property type="entry name" value="LysE"/>
    <property type="match status" value="1"/>
</dbReference>
<keyword evidence="4 6" id="KW-1133">Transmembrane helix</keyword>
<dbReference type="AlphaFoldDB" id="A0A643F946"/>
<comment type="subcellular location">
    <subcellularLocation>
        <location evidence="1">Cell membrane</location>
        <topology evidence="1">Multi-pass membrane protein</topology>
    </subcellularLocation>
</comment>
<evidence type="ECO:0000256" key="6">
    <source>
        <dbReference type="SAM" id="Phobius"/>
    </source>
</evidence>
<feature type="transmembrane region" description="Helical" evidence="6">
    <location>
        <begin position="197"/>
        <end position="217"/>
    </location>
</feature>
<evidence type="ECO:0000256" key="4">
    <source>
        <dbReference type="ARBA" id="ARBA00022989"/>
    </source>
</evidence>
<dbReference type="RefSeq" id="WP_151124902.1">
    <property type="nucleotide sequence ID" value="NZ_CP088081.1"/>
</dbReference>
<evidence type="ECO:0000256" key="1">
    <source>
        <dbReference type="ARBA" id="ARBA00004651"/>
    </source>
</evidence>
<keyword evidence="5 6" id="KW-0472">Membrane</keyword>
<feature type="transmembrane region" description="Helical" evidence="6">
    <location>
        <begin position="20"/>
        <end position="45"/>
    </location>
</feature>
<evidence type="ECO:0000256" key="2">
    <source>
        <dbReference type="ARBA" id="ARBA00022475"/>
    </source>
</evidence>
<dbReference type="InterPro" id="IPR001123">
    <property type="entry name" value="LeuE-type"/>
</dbReference>
<feature type="transmembrane region" description="Helical" evidence="6">
    <location>
        <begin position="128"/>
        <end position="144"/>
    </location>
</feature>
<keyword evidence="2" id="KW-1003">Cell membrane</keyword>
<dbReference type="GO" id="GO:0015171">
    <property type="term" value="F:amino acid transmembrane transporter activity"/>
    <property type="evidence" value="ECO:0007669"/>
    <property type="project" value="TreeGrafter"/>
</dbReference>
<keyword evidence="8" id="KW-1185">Reference proteome</keyword>
<proteinExistence type="predicted"/>
<protein>
    <submittedName>
        <fullName evidence="7">Amino acid transporter</fullName>
    </submittedName>
</protein>
<keyword evidence="3 6" id="KW-0812">Transmembrane</keyword>
<dbReference type="OrthoDB" id="5638726at2"/>
<gene>
    <name evidence="7" type="ORF">F7Q92_14860</name>
</gene>
<reference evidence="7 8" key="1">
    <citation type="submission" date="2019-09" db="EMBL/GenBank/DDBJ databases">
        <title>Draft genome sequences of 48 bacterial type strains from the CCUG.</title>
        <authorList>
            <person name="Tunovic T."/>
            <person name="Pineiro-Iglesias B."/>
            <person name="Unosson C."/>
            <person name="Inganas E."/>
            <person name="Ohlen M."/>
            <person name="Cardew S."/>
            <person name="Jensie-Markopoulos S."/>
            <person name="Salva-Serra F."/>
            <person name="Jaen-Luchoro D."/>
            <person name="Karlsson R."/>
            <person name="Svensson-Stadler L."/>
            <person name="Chun J."/>
            <person name="Moore E."/>
        </authorList>
    </citation>
    <scope>NUCLEOTIDE SEQUENCE [LARGE SCALE GENOMIC DNA]</scope>
    <source>
        <strain evidence="7 8">CCUG 30977</strain>
    </source>
</reference>
<evidence type="ECO:0000256" key="3">
    <source>
        <dbReference type="ARBA" id="ARBA00022692"/>
    </source>
</evidence>
<feature type="transmembrane region" description="Helical" evidence="6">
    <location>
        <begin position="164"/>
        <end position="185"/>
    </location>
</feature>
<evidence type="ECO:0000313" key="8">
    <source>
        <dbReference type="Proteomes" id="UP000430120"/>
    </source>
</evidence>
<name>A0A643F946_IDEDE</name>
<dbReference type="PANTHER" id="PTHR30086:SF20">
    <property type="entry name" value="ARGININE EXPORTER PROTEIN ARGO-RELATED"/>
    <property type="match status" value="1"/>
</dbReference>
<comment type="caution">
    <text evidence="7">The sequence shown here is derived from an EMBL/GenBank/DDBJ whole genome shotgun (WGS) entry which is preliminary data.</text>
</comment>
<feature type="transmembrane region" description="Helical" evidence="6">
    <location>
        <begin position="86"/>
        <end position="107"/>
    </location>
</feature>
<dbReference type="Proteomes" id="UP000430120">
    <property type="component" value="Unassembled WGS sequence"/>
</dbReference>
<dbReference type="PANTHER" id="PTHR30086">
    <property type="entry name" value="ARGININE EXPORTER PROTEIN ARGO"/>
    <property type="match status" value="1"/>
</dbReference>
<dbReference type="EMBL" id="VZPB01000038">
    <property type="protein sequence ID" value="KAB0579333.1"/>
    <property type="molecule type" value="Genomic_DNA"/>
</dbReference>
<accession>A0A643F946</accession>
<evidence type="ECO:0000256" key="5">
    <source>
        <dbReference type="ARBA" id="ARBA00023136"/>
    </source>
</evidence>
<dbReference type="GO" id="GO:0005886">
    <property type="term" value="C:plasma membrane"/>
    <property type="evidence" value="ECO:0007669"/>
    <property type="project" value="UniProtKB-SubCell"/>
</dbReference>